<accession>A0A835VT26</accession>
<feature type="compositionally biased region" description="Low complexity" evidence="1">
    <location>
        <begin position="135"/>
        <end position="153"/>
    </location>
</feature>
<organism evidence="2 3">
    <name type="scientific">Chlamydomonas incerta</name>
    <dbReference type="NCBI Taxonomy" id="51695"/>
    <lineage>
        <taxon>Eukaryota</taxon>
        <taxon>Viridiplantae</taxon>
        <taxon>Chlorophyta</taxon>
        <taxon>core chlorophytes</taxon>
        <taxon>Chlorophyceae</taxon>
        <taxon>CS clade</taxon>
        <taxon>Chlamydomonadales</taxon>
        <taxon>Chlamydomonadaceae</taxon>
        <taxon>Chlamydomonas</taxon>
    </lineage>
</organism>
<feature type="region of interest" description="Disordered" evidence="1">
    <location>
        <begin position="133"/>
        <end position="153"/>
    </location>
</feature>
<dbReference type="EMBL" id="JAEHOC010000065">
    <property type="protein sequence ID" value="KAG2424469.1"/>
    <property type="molecule type" value="Genomic_DNA"/>
</dbReference>
<dbReference type="Proteomes" id="UP000650467">
    <property type="component" value="Unassembled WGS sequence"/>
</dbReference>
<evidence type="ECO:0000313" key="3">
    <source>
        <dbReference type="Proteomes" id="UP000650467"/>
    </source>
</evidence>
<reference evidence="2" key="1">
    <citation type="journal article" date="2020" name="bioRxiv">
        <title>Comparative genomics of Chlamydomonas.</title>
        <authorList>
            <person name="Craig R.J."/>
            <person name="Hasan A.R."/>
            <person name="Ness R.W."/>
            <person name="Keightley P.D."/>
        </authorList>
    </citation>
    <scope>NUCLEOTIDE SEQUENCE</scope>
    <source>
        <strain evidence="2">SAG 7.73</strain>
    </source>
</reference>
<keyword evidence="3" id="KW-1185">Reference proteome</keyword>
<evidence type="ECO:0000256" key="1">
    <source>
        <dbReference type="SAM" id="MobiDB-lite"/>
    </source>
</evidence>
<dbReference type="AlphaFoldDB" id="A0A835VT26"/>
<gene>
    <name evidence="2" type="ORF">HXX76_014521</name>
</gene>
<sequence length="505" mass="54369">MLMQSKDQRTNVSSGAWNRASISRPKIRCQLGALVSLLLPLLAACLLLLVDGHFVRHALATESSGLALNGGSAGADAEPFWGCESPALSPGAFHVVVSTFNAEPEQLLPWIWHLGLTNVAVYVYHRLEVPGGGSSSSSSSDGGSSNSSSSSGPAAGDPASLYAGVVLPCSMALHVAPLTPNKGREAAVFLHHLAAHYDRLPEALMLVHDHGPASRHSLCGPFYRRARGYYRGLLERAQLAAAAGGGAVRPGKQHVFARFSGMVVTLSSGCAETWARGCCATLLCSNSPAACPFQGPETANCTTHEADRRAASGLRQFYLHANGQYDPRYDNQVVGPGGAAYPVALIRYAGAAHRSTEMWNISHEYPPDQPRRSKDETLQLLRDLLARHNFAAQRLTHFKSCCASLLLRAEHVRRWPVELYRELLAYSMDPSMDYEATKAVSGPGWALWADRDYGRRDVLDYLRVDTRLKAIQGCPAQRWPALQRLLAGIRGRQAAQAGAAGTGGL</sequence>
<dbReference type="OrthoDB" id="28755at2759"/>
<name>A0A835VT26_CHLIN</name>
<evidence type="ECO:0000313" key="2">
    <source>
        <dbReference type="EMBL" id="KAG2424469.1"/>
    </source>
</evidence>
<dbReference type="Pfam" id="PF11913">
    <property type="entry name" value="DUF3431"/>
    <property type="match status" value="1"/>
</dbReference>
<comment type="caution">
    <text evidence="2">The sequence shown here is derived from an EMBL/GenBank/DDBJ whole genome shotgun (WGS) entry which is preliminary data.</text>
</comment>
<protein>
    <submittedName>
        <fullName evidence="2">Uncharacterized protein</fullName>
    </submittedName>
</protein>
<dbReference type="InterPro" id="IPR021838">
    <property type="entry name" value="DUF3431"/>
</dbReference>
<proteinExistence type="predicted"/>